<keyword evidence="6" id="KW-1015">Disulfide bond</keyword>
<keyword evidence="4" id="KW-0813">Transport</keyword>
<dbReference type="NCBIfam" id="TIGR02194">
    <property type="entry name" value="GlrX_NrdH"/>
    <property type="match status" value="1"/>
</dbReference>
<reference evidence="9" key="2">
    <citation type="submission" date="2021-09" db="EMBL/GenBank/DDBJ databases">
        <authorList>
            <person name="Gilroy R."/>
        </authorList>
    </citation>
    <scope>NUCLEOTIDE SEQUENCE</scope>
    <source>
        <strain evidence="9">CHK173-2119</strain>
    </source>
</reference>
<dbReference type="AlphaFoldDB" id="A0A921B3N4"/>
<dbReference type="EMBL" id="DYXY01000131">
    <property type="protein sequence ID" value="HJE15473.1"/>
    <property type="molecule type" value="Genomic_DNA"/>
</dbReference>
<evidence type="ECO:0000256" key="4">
    <source>
        <dbReference type="ARBA" id="ARBA00022448"/>
    </source>
</evidence>
<name>A0A921B3N4_9LACO</name>
<evidence type="ECO:0000256" key="7">
    <source>
        <dbReference type="ARBA" id="ARBA00023284"/>
    </source>
</evidence>
<dbReference type="Pfam" id="PF00462">
    <property type="entry name" value="Glutaredoxin"/>
    <property type="match status" value="1"/>
</dbReference>
<gene>
    <name evidence="9" type="primary">nrdH</name>
    <name evidence="9" type="ORF">K8W17_05290</name>
</gene>
<dbReference type="InterPro" id="IPR011909">
    <property type="entry name" value="GlrX_NrdH"/>
</dbReference>
<dbReference type="Gene3D" id="3.40.30.10">
    <property type="entry name" value="Glutaredoxin"/>
    <property type="match status" value="1"/>
</dbReference>
<reference evidence="9" key="1">
    <citation type="journal article" date="2021" name="PeerJ">
        <title>Extensive microbial diversity within the chicken gut microbiome revealed by metagenomics and culture.</title>
        <authorList>
            <person name="Gilroy R."/>
            <person name="Ravi A."/>
            <person name="Getino M."/>
            <person name="Pursley I."/>
            <person name="Horton D.L."/>
            <person name="Alikhan N.F."/>
            <person name="Baker D."/>
            <person name="Gharbi K."/>
            <person name="Hall N."/>
            <person name="Watson M."/>
            <person name="Adriaenssens E.M."/>
            <person name="Foster-Nyarko E."/>
            <person name="Jarju S."/>
            <person name="Secka A."/>
            <person name="Antonio M."/>
            <person name="Oren A."/>
            <person name="Chaudhuri R.R."/>
            <person name="La Ragione R."/>
            <person name="Hildebrand F."/>
            <person name="Pallen M.J."/>
        </authorList>
    </citation>
    <scope>NUCLEOTIDE SEQUENCE</scope>
    <source>
        <strain evidence="9">CHK173-2119</strain>
    </source>
</reference>
<dbReference type="CDD" id="cd02976">
    <property type="entry name" value="NrdH"/>
    <property type="match status" value="1"/>
</dbReference>
<proteinExistence type="inferred from homology"/>
<accession>A0A921B3N4</accession>
<sequence length="78" mass="9058">MNNHKVVVYTRNGCMQCKMTERYLNEHQIGYQEINIDQNPESANYLREKGYKSVPIVFREDAQPIIGFQPAALRELVG</sequence>
<dbReference type="PANTHER" id="PTHR34386">
    <property type="entry name" value="GLUTAREDOXIN"/>
    <property type="match status" value="1"/>
</dbReference>
<evidence type="ECO:0000313" key="9">
    <source>
        <dbReference type="EMBL" id="HJE15473.1"/>
    </source>
</evidence>
<comment type="function">
    <text evidence="1">Electron transport system for the ribonucleotide reductase system NrdEF.</text>
</comment>
<organism evidence="9 10">
    <name type="scientific">Lapidilactobacillus dextrinicus</name>
    <dbReference type="NCBI Taxonomy" id="51664"/>
    <lineage>
        <taxon>Bacteria</taxon>
        <taxon>Bacillati</taxon>
        <taxon>Bacillota</taxon>
        <taxon>Bacilli</taxon>
        <taxon>Lactobacillales</taxon>
        <taxon>Lactobacillaceae</taxon>
        <taxon>Lapidilactobacillus</taxon>
    </lineage>
</organism>
<comment type="caution">
    <text evidence="9">The sequence shown here is derived from an EMBL/GenBank/DDBJ whole genome shotgun (WGS) entry which is preliminary data.</text>
</comment>
<keyword evidence="5" id="KW-0249">Electron transport</keyword>
<evidence type="ECO:0000256" key="6">
    <source>
        <dbReference type="ARBA" id="ARBA00023157"/>
    </source>
</evidence>
<evidence type="ECO:0000256" key="1">
    <source>
        <dbReference type="ARBA" id="ARBA00002292"/>
    </source>
</evidence>
<comment type="similarity">
    <text evidence="2">Belongs to the glutaredoxin family.</text>
</comment>
<evidence type="ECO:0000256" key="3">
    <source>
        <dbReference type="ARBA" id="ARBA00017945"/>
    </source>
</evidence>
<evidence type="ECO:0000313" key="10">
    <source>
        <dbReference type="Proteomes" id="UP000774947"/>
    </source>
</evidence>
<dbReference type="InterPro" id="IPR002109">
    <property type="entry name" value="Glutaredoxin"/>
</dbReference>
<feature type="domain" description="Glutaredoxin" evidence="8">
    <location>
        <begin position="6"/>
        <end position="58"/>
    </location>
</feature>
<dbReference type="SUPFAM" id="SSF52833">
    <property type="entry name" value="Thioredoxin-like"/>
    <property type="match status" value="1"/>
</dbReference>
<protein>
    <recommendedName>
        <fullName evidence="3">Glutaredoxin-like protein NrdH</fullName>
    </recommendedName>
</protein>
<evidence type="ECO:0000256" key="2">
    <source>
        <dbReference type="ARBA" id="ARBA00007787"/>
    </source>
</evidence>
<dbReference type="InterPro" id="IPR036249">
    <property type="entry name" value="Thioredoxin-like_sf"/>
</dbReference>
<keyword evidence="7" id="KW-0676">Redox-active center</keyword>
<evidence type="ECO:0000256" key="5">
    <source>
        <dbReference type="ARBA" id="ARBA00022982"/>
    </source>
</evidence>
<dbReference type="GO" id="GO:0009055">
    <property type="term" value="F:electron transfer activity"/>
    <property type="evidence" value="ECO:0007669"/>
    <property type="project" value="TreeGrafter"/>
</dbReference>
<dbReference type="InterPro" id="IPR051548">
    <property type="entry name" value="Grx-like_ET"/>
</dbReference>
<dbReference type="PROSITE" id="PS51354">
    <property type="entry name" value="GLUTAREDOXIN_2"/>
    <property type="match status" value="1"/>
</dbReference>
<dbReference type="Proteomes" id="UP000774947">
    <property type="component" value="Unassembled WGS sequence"/>
</dbReference>
<dbReference type="PANTHER" id="PTHR34386:SF1">
    <property type="entry name" value="GLUTAREDOXIN-LIKE PROTEIN NRDH"/>
    <property type="match status" value="1"/>
</dbReference>
<dbReference type="GO" id="GO:0045454">
    <property type="term" value="P:cell redox homeostasis"/>
    <property type="evidence" value="ECO:0007669"/>
    <property type="project" value="InterPro"/>
</dbReference>
<evidence type="ECO:0000259" key="8">
    <source>
        <dbReference type="Pfam" id="PF00462"/>
    </source>
</evidence>